<protein>
    <recommendedName>
        <fullName evidence="3">histidine kinase</fullName>
        <ecNumber evidence="3">2.7.13.3</ecNumber>
    </recommendedName>
</protein>
<evidence type="ECO:0000256" key="1">
    <source>
        <dbReference type="ARBA" id="ARBA00000085"/>
    </source>
</evidence>
<dbReference type="Gene3D" id="3.30.450.20">
    <property type="entry name" value="PAS domain"/>
    <property type="match status" value="2"/>
</dbReference>
<dbReference type="Pfam" id="PF01590">
    <property type="entry name" value="GAF"/>
    <property type="match status" value="1"/>
</dbReference>
<evidence type="ECO:0000313" key="11">
    <source>
        <dbReference type="EMBL" id="GGK82326.1"/>
    </source>
</evidence>
<dbReference type="GO" id="GO:0000155">
    <property type="term" value="F:phosphorelay sensor kinase activity"/>
    <property type="evidence" value="ECO:0007669"/>
    <property type="project" value="InterPro"/>
</dbReference>
<evidence type="ECO:0000256" key="4">
    <source>
        <dbReference type="ARBA" id="ARBA00022553"/>
    </source>
</evidence>
<dbReference type="InterPro" id="IPR003018">
    <property type="entry name" value="GAF"/>
</dbReference>
<dbReference type="EC" id="2.7.13.3" evidence="3"/>
<evidence type="ECO:0000256" key="2">
    <source>
        <dbReference type="ARBA" id="ARBA00004236"/>
    </source>
</evidence>
<dbReference type="PRINTS" id="PR00344">
    <property type="entry name" value="BCTRLSENSOR"/>
</dbReference>
<dbReference type="EMBL" id="BMQD01000015">
    <property type="protein sequence ID" value="GGK82326.1"/>
    <property type="molecule type" value="Genomic_DNA"/>
</dbReference>
<feature type="domain" description="Histidine kinase" evidence="9">
    <location>
        <begin position="637"/>
        <end position="852"/>
    </location>
</feature>
<dbReference type="PROSITE" id="PS50109">
    <property type="entry name" value="HIS_KIN"/>
    <property type="match status" value="1"/>
</dbReference>
<dbReference type="InterPro" id="IPR004358">
    <property type="entry name" value="Sig_transdc_His_kin-like_C"/>
</dbReference>
<dbReference type="Gene3D" id="3.30.565.10">
    <property type="entry name" value="Histidine kinase-like ATPase, C-terminal domain"/>
    <property type="match status" value="1"/>
</dbReference>
<accession>A0AA37BKG8</accession>
<dbReference type="SUPFAM" id="SSF55781">
    <property type="entry name" value="GAF domain-like"/>
    <property type="match status" value="2"/>
</dbReference>
<evidence type="ECO:0000256" key="7">
    <source>
        <dbReference type="ARBA" id="ARBA00023012"/>
    </source>
</evidence>
<dbReference type="InterPro" id="IPR029016">
    <property type="entry name" value="GAF-like_dom_sf"/>
</dbReference>
<comment type="catalytic activity">
    <reaction evidence="1">
        <text>ATP + protein L-histidine = ADP + protein N-phospho-L-histidine.</text>
        <dbReference type="EC" id="2.7.13.3"/>
    </reaction>
</comment>
<dbReference type="FunFam" id="1.10.287.130:FF:000001">
    <property type="entry name" value="Two-component sensor histidine kinase"/>
    <property type="match status" value="1"/>
</dbReference>
<dbReference type="InterPro" id="IPR036890">
    <property type="entry name" value="HATPase_C_sf"/>
</dbReference>
<dbReference type="SUPFAM" id="SSF55874">
    <property type="entry name" value="ATPase domain of HSP90 chaperone/DNA topoisomerase II/histidine kinase"/>
    <property type="match status" value="1"/>
</dbReference>
<feature type="compositionally biased region" description="Low complexity" evidence="8">
    <location>
        <begin position="851"/>
        <end position="862"/>
    </location>
</feature>
<dbReference type="RefSeq" id="WP_191896647.1">
    <property type="nucleotide sequence ID" value="NZ_BMQD01000015.1"/>
</dbReference>
<dbReference type="PANTHER" id="PTHR43711">
    <property type="entry name" value="TWO-COMPONENT HISTIDINE KINASE"/>
    <property type="match status" value="1"/>
</dbReference>
<dbReference type="Pfam" id="PF08447">
    <property type="entry name" value="PAS_3"/>
    <property type="match status" value="1"/>
</dbReference>
<feature type="domain" description="PAC" evidence="10">
    <location>
        <begin position="562"/>
        <end position="612"/>
    </location>
</feature>
<dbReference type="SUPFAM" id="SSF47384">
    <property type="entry name" value="Homodimeric domain of signal transducing histidine kinase"/>
    <property type="match status" value="1"/>
</dbReference>
<dbReference type="AlphaFoldDB" id="A0AA37BKG8"/>
<dbReference type="SUPFAM" id="SSF55785">
    <property type="entry name" value="PYP-like sensor domain (PAS domain)"/>
    <property type="match status" value="1"/>
</dbReference>
<evidence type="ECO:0000259" key="9">
    <source>
        <dbReference type="PROSITE" id="PS50109"/>
    </source>
</evidence>
<dbReference type="InterPro" id="IPR001610">
    <property type="entry name" value="PAC"/>
</dbReference>
<dbReference type="Pfam" id="PF13185">
    <property type="entry name" value="GAF_2"/>
    <property type="match status" value="1"/>
</dbReference>
<proteinExistence type="predicted"/>
<reference evidence="11" key="2">
    <citation type="submission" date="2022-09" db="EMBL/GenBank/DDBJ databases">
        <authorList>
            <person name="Sun Q."/>
            <person name="Ohkuma M."/>
        </authorList>
    </citation>
    <scope>NUCLEOTIDE SEQUENCE</scope>
    <source>
        <strain evidence="11">JCM 3093</strain>
    </source>
</reference>
<keyword evidence="5" id="KW-0808">Transferase</keyword>
<dbReference type="CDD" id="cd00082">
    <property type="entry name" value="HisKA"/>
    <property type="match status" value="1"/>
</dbReference>
<evidence type="ECO:0000259" key="10">
    <source>
        <dbReference type="PROSITE" id="PS50113"/>
    </source>
</evidence>
<dbReference type="SMART" id="SM00387">
    <property type="entry name" value="HATPase_c"/>
    <property type="match status" value="1"/>
</dbReference>
<dbReference type="Gene3D" id="3.30.450.40">
    <property type="match status" value="2"/>
</dbReference>
<evidence type="ECO:0000313" key="12">
    <source>
        <dbReference type="Proteomes" id="UP000627984"/>
    </source>
</evidence>
<dbReference type="PROSITE" id="PS50113">
    <property type="entry name" value="PAC"/>
    <property type="match status" value="1"/>
</dbReference>
<dbReference type="InterPro" id="IPR000700">
    <property type="entry name" value="PAS-assoc_C"/>
</dbReference>
<evidence type="ECO:0000256" key="6">
    <source>
        <dbReference type="ARBA" id="ARBA00022777"/>
    </source>
</evidence>
<dbReference type="GO" id="GO:0005886">
    <property type="term" value="C:plasma membrane"/>
    <property type="evidence" value="ECO:0007669"/>
    <property type="project" value="UniProtKB-SubCell"/>
</dbReference>
<comment type="caution">
    <text evidence="11">The sequence shown here is derived from an EMBL/GenBank/DDBJ whole genome shotgun (WGS) entry which is preliminary data.</text>
</comment>
<keyword evidence="7" id="KW-0902">Two-component regulatory system</keyword>
<keyword evidence="6" id="KW-0418">Kinase</keyword>
<dbReference type="Pfam" id="PF02518">
    <property type="entry name" value="HATPase_c"/>
    <property type="match status" value="1"/>
</dbReference>
<dbReference type="InterPro" id="IPR036097">
    <property type="entry name" value="HisK_dim/P_sf"/>
</dbReference>
<dbReference type="InterPro" id="IPR005467">
    <property type="entry name" value="His_kinase_dom"/>
</dbReference>
<dbReference type="InterPro" id="IPR050736">
    <property type="entry name" value="Sensor_HK_Regulatory"/>
</dbReference>
<evidence type="ECO:0000256" key="5">
    <source>
        <dbReference type="ARBA" id="ARBA00022679"/>
    </source>
</evidence>
<keyword evidence="4" id="KW-0597">Phosphoprotein</keyword>
<dbReference type="InterPro" id="IPR003594">
    <property type="entry name" value="HATPase_dom"/>
</dbReference>
<comment type="subcellular location">
    <subcellularLocation>
        <location evidence="2">Cell membrane</location>
    </subcellularLocation>
</comment>
<dbReference type="Proteomes" id="UP000627984">
    <property type="component" value="Unassembled WGS sequence"/>
</dbReference>
<dbReference type="InterPro" id="IPR003661">
    <property type="entry name" value="HisK_dim/P_dom"/>
</dbReference>
<sequence length="879" mass="95693">MGASDQDRIGDPERLQALHATGLLDAPEVPALDRVTRMTTRLLDVPVAMVSLITEDRQVVVSTAGVADPQAVRENPLARSLCRHVVADDAPLVIDDARGDGRWHDLVESTGGRLAAYAGVPLNTPAAQVIGVLCVIDATARTWSREQVRILEDLAALIEPEIALRLTRADAAQGAAGRQQERTFLRALLDSLEVSVMACDENGRLVINRPLRESLHTDTPPSDVHSWLRSYPLYAPDGRTPLAVEEMPLARAWAGECFHGRQVVAETDAGPRRFLVNGRPIDTPEGHRLGALVAGHDITDSYRIGLLREAQQAVTRVLADAASSQEAAAGVAAAVTDALGWAYGEYWQVDGDQRAITRIGSWSRPGRDLSAFTADHPEVFVRGEELPGLAWERGEPVWIADTAADPAGTPRVRAGLRAGLRSAVALPVRSGAQVLGVLTFAGDHPRQPDDDLADLLDGVCAHVGRYMERRRAEELALELAESRRRFDRIIDQLTDKVWTVEAAPDGTARPVYVNTEHTTVFGGRLRLSPDDDFIAVMLRFVHPGDRDAFRAFCAELIAGRRAELEYRLIGLDGVTRWVWSRGAPRREGERLLIDGISTDVTDRRQITEERERLLVQQQQQVRRLRQVDEVKNQFLRTVNHELRTPLTSIHSYLQLIREGDLDAATQARFLEVIDRNSTRLGQLLDELLLMASLNAGNAAFTPAETDLVALAQNAVQAITAQGRTEHLAVTVHAPAPVIAWADAGRIRHALAHLLDNAVKFTPPGGRIDVTVTAGPAPAIEVADTGTGIDPQDLDHVSDDFYRGGTAEQRAIGGTGVGLALVRRIADMHGGNVHIESGPGHGTRVRLTLPAKVPGKAAPAAARQARRRSSPSSGRPRRHR</sequence>
<reference evidence="11" key="1">
    <citation type="journal article" date="2014" name="Int. J. Syst. Evol. Microbiol.">
        <title>Complete genome sequence of Corynebacterium casei LMG S-19264T (=DSM 44701T), isolated from a smear-ripened cheese.</title>
        <authorList>
            <consortium name="US DOE Joint Genome Institute (JGI-PGF)"/>
            <person name="Walter F."/>
            <person name="Albersmeier A."/>
            <person name="Kalinowski J."/>
            <person name="Ruckert C."/>
        </authorList>
    </citation>
    <scope>NUCLEOTIDE SEQUENCE</scope>
    <source>
        <strain evidence="11">JCM 3093</strain>
    </source>
</reference>
<dbReference type="SMART" id="SM00388">
    <property type="entry name" value="HisKA"/>
    <property type="match status" value="1"/>
</dbReference>
<dbReference type="Pfam" id="PF00512">
    <property type="entry name" value="HisKA"/>
    <property type="match status" value="1"/>
</dbReference>
<dbReference type="SMART" id="SM00086">
    <property type="entry name" value="PAC"/>
    <property type="match status" value="1"/>
</dbReference>
<feature type="compositionally biased region" description="Basic residues" evidence="8">
    <location>
        <begin position="863"/>
        <end position="879"/>
    </location>
</feature>
<evidence type="ECO:0000256" key="8">
    <source>
        <dbReference type="SAM" id="MobiDB-lite"/>
    </source>
</evidence>
<dbReference type="SMART" id="SM00065">
    <property type="entry name" value="GAF"/>
    <property type="match status" value="2"/>
</dbReference>
<gene>
    <name evidence="11" type="ORF">GCM10010126_47060</name>
</gene>
<dbReference type="InterPro" id="IPR035965">
    <property type="entry name" value="PAS-like_dom_sf"/>
</dbReference>
<feature type="region of interest" description="Disordered" evidence="8">
    <location>
        <begin position="851"/>
        <end position="879"/>
    </location>
</feature>
<dbReference type="Gene3D" id="1.10.287.130">
    <property type="match status" value="1"/>
</dbReference>
<name>A0AA37BKG8_9ACTN</name>
<dbReference type="PANTHER" id="PTHR43711:SF1">
    <property type="entry name" value="HISTIDINE KINASE 1"/>
    <property type="match status" value="1"/>
</dbReference>
<organism evidence="11 12">
    <name type="scientific">Planomonospora parontospora</name>
    <dbReference type="NCBI Taxonomy" id="58119"/>
    <lineage>
        <taxon>Bacteria</taxon>
        <taxon>Bacillati</taxon>
        <taxon>Actinomycetota</taxon>
        <taxon>Actinomycetes</taxon>
        <taxon>Streptosporangiales</taxon>
        <taxon>Streptosporangiaceae</taxon>
        <taxon>Planomonospora</taxon>
    </lineage>
</organism>
<dbReference type="InterPro" id="IPR013655">
    <property type="entry name" value="PAS_fold_3"/>
</dbReference>
<evidence type="ECO:0000256" key="3">
    <source>
        <dbReference type="ARBA" id="ARBA00012438"/>
    </source>
</evidence>